<evidence type="ECO:0000259" key="7">
    <source>
        <dbReference type="Pfam" id="PF00345"/>
    </source>
</evidence>
<evidence type="ECO:0000256" key="3">
    <source>
        <dbReference type="ARBA" id="ARBA00022558"/>
    </source>
</evidence>
<evidence type="ECO:0000256" key="4">
    <source>
        <dbReference type="ARBA" id="ARBA00022729"/>
    </source>
</evidence>
<dbReference type="Gene3D" id="2.60.40.10">
    <property type="entry name" value="Immunoglobulins"/>
    <property type="match status" value="2"/>
</dbReference>
<dbReference type="STRING" id="29485.CH64_613"/>
<keyword evidence="5" id="KW-0574">Periplasm</keyword>
<gene>
    <name evidence="10" type="primary">fimC_1</name>
    <name evidence="9" type="ORF">CH64_613</name>
    <name evidence="10" type="ORF">ERS008555_00812</name>
</gene>
<dbReference type="OrthoDB" id="9131059at2"/>
<evidence type="ECO:0000256" key="1">
    <source>
        <dbReference type="ARBA" id="ARBA00004418"/>
    </source>
</evidence>
<keyword evidence="3" id="KW-1029">Fimbrium biogenesis</keyword>
<feature type="domain" description="Pili assembly chaperone N-terminal" evidence="7">
    <location>
        <begin position="24"/>
        <end position="140"/>
    </location>
</feature>
<dbReference type="PRINTS" id="PR00969">
    <property type="entry name" value="CHAPERONPILI"/>
</dbReference>
<evidence type="ECO:0000256" key="5">
    <source>
        <dbReference type="ARBA" id="ARBA00022764"/>
    </source>
</evidence>
<evidence type="ECO:0000256" key="6">
    <source>
        <dbReference type="ARBA" id="ARBA00023186"/>
    </source>
</evidence>
<evidence type="ECO:0000313" key="11">
    <source>
        <dbReference type="Proteomes" id="UP000031914"/>
    </source>
</evidence>
<evidence type="ECO:0000313" key="12">
    <source>
        <dbReference type="Proteomes" id="UP000042054"/>
    </source>
</evidence>
<keyword evidence="4" id="KW-0732">Signal</keyword>
<organism evidence="10 12">
    <name type="scientific">Yersinia rohdei</name>
    <dbReference type="NCBI Taxonomy" id="29485"/>
    <lineage>
        <taxon>Bacteria</taxon>
        <taxon>Pseudomonadati</taxon>
        <taxon>Pseudomonadota</taxon>
        <taxon>Gammaproteobacteria</taxon>
        <taxon>Enterobacterales</taxon>
        <taxon>Yersiniaceae</taxon>
        <taxon>Yersinia</taxon>
    </lineage>
</organism>
<dbReference type="AlphaFoldDB" id="A0A0U1HPJ8"/>
<dbReference type="PANTHER" id="PTHR30251:SF2">
    <property type="entry name" value="FIMBRIAL CHAPERONE YADV-RELATED"/>
    <property type="match status" value="1"/>
</dbReference>
<dbReference type="InterPro" id="IPR008962">
    <property type="entry name" value="PapD-like_sf"/>
</dbReference>
<dbReference type="EMBL" id="CTKE01000003">
    <property type="protein sequence ID" value="CQI88469.1"/>
    <property type="molecule type" value="Genomic_DNA"/>
</dbReference>
<protein>
    <submittedName>
        <fullName evidence="10">Putative fimbrial chaperone protein</fullName>
    </submittedName>
</protein>
<name>A0A0U1HPJ8_YERRO</name>
<dbReference type="GO" id="GO:0071555">
    <property type="term" value="P:cell wall organization"/>
    <property type="evidence" value="ECO:0007669"/>
    <property type="project" value="InterPro"/>
</dbReference>
<dbReference type="InterPro" id="IPR050643">
    <property type="entry name" value="Periplasmic_pilus_chap"/>
</dbReference>
<keyword evidence="11" id="KW-1185">Reference proteome</keyword>
<dbReference type="EMBL" id="CP009787">
    <property type="protein sequence ID" value="AJJ12035.1"/>
    <property type="molecule type" value="Genomic_DNA"/>
</dbReference>
<evidence type="ECO:0000313" key="10">
    <source>
        <dbReference type="EMBL" id="CQI88469.1"/>
    </source>
</evidence>
<dbReference type="InterPro" id="IPR016147">
    <property type="entry name" value="Pili_assmbl_chaperone_N"/>
</dbReference>
<evidence type="ECO:0000259" key="8">
    <source>
        <dbReference type="Pfam" id="PF02753"/>
    </source>
</evidence>
<dbReference type="Pfam" id="PF02753">
    <property type="entry name" value="PapD_C"/>
    <property type="match status" value="1"/>
</dbReference>
<dbReference type="Proteomes" id="UP000031914">
    <property type="component" value="Chromosome"/>
</dbReference>
<dbReference type="SUPFAM" id="SSF49584">
    <property type="entry name" value="Periplasmic chaperone C-domain"/>
    <property type="match status" value="1"/>
</dbReference>
<dbReference type="GeneID" id="45565969"/>
<comment type="similarity">
    <text evidence="2">Belongs to the periplasmic pilus chaperone family.</text>
</comment>
<comment type="subcellular location">
    <subcellularLocation>
        <location evidence="1">Periplasm</location>
    </subcellularLocation>
</comment>
<dbReference type="GO" id="GO:0030288">
    <property type="term" value="C:outer membrane-bounded periplasmic space"/>
    <property type="evidence" value="ECO:0007669"/>
    <property type="project" value="InterPro"/>
</dbReference>
<proteinExistence type="inferred from homology"/>
<dbReference type="Pfam" id="PF00345">
    <property type="entry name" value="PapD_N"/>
    <property type="match status" value="1"/>
</dbReference>
<dbReference type="InterPro" id="IPR013783">
    <property type="entry name" value="Ig-like_fold"/>
</dbReference>
<reference evidence="9 11" key="1">
    <citation type="journal article" date="2015" name="Genome Announc.">
        <title>Thirty-Two Complete Genome Assemblies of Nine Yersinia Species, Including Y. pestis, Y. pseudotuberculosis, and Y. enterocolitica.</title>
        <authorList>
            <person name="Johnson S.L."/>
            <person name="Daligault H.E."/>
            <person name="Davenport K.W."/>
            <person name="Jaissle J."/>
            <person name="Frey K.G."/>
            <person name="Ladner J.T."/>
            <person name="Broomall S.M."/>
            <person name="Bishop-Lilly K.A."/>
            <person name="Bruce D.C."/>
            <person name="Coyne S.R."/>
            <person name="Gibbons H.S."/>
            <person name="Lo C.C."/>
            <person name="Munk A.C."/>
            <person name="Rosenzweig C.N."/>
            <person name="Koroleva G.I."/>
            <person name="Palacios G.F."/>
            <person name="Redden C.L."/>
            <person name="Xu Y."/>
            <person name="Minogue T.D."/>
            <person name="Chain P.S."/>
        </authorList>
    </citation>
    <scope>NUCLEOTIDE SEQUENCE [LARGE SCALE GENOMIC DNA]</scope>
    <source>
        <strain evidence="9 11">YRA</strain>
    </source>
</reference>
<feature type="domain" description="Pili assembly chaperone C-terminal" evidence="8">
    <location>
        <begin position="164"/>
        <end position="222"/>
    </location>
</feature>
<dbReference type="SUPFAM" id="SSF49354">
    <property type="entry name" value="PapD-like"/>
    <property type="match status" value="1"/>
</dbReference>
<dbReference type="InterPro" id="IPR016148">
    <property type="entry name" value="Pili_assmbl_chaperone_C"/>
</dbReference>
<dbReference type="FunFam" id="2.60.40.10:FF:000458">
    <property type="entry name" value="Molecular chaperone FimC"/>
    <property type="match status" value="1"/>
</dbReference>
<dbReference type="KEGG" id="yro:CH64_613"/>
<keyword evidence="6" id="KW-0143">Chaperone</keyword>
<dbReference type="InterPro" id="IPR001829">
    <property type="entry name" value="Pili_assmbl_chaperone_bac"/>
</dbReference>
<dbReference type="RefSeq" id="WP_032815837.1">
    <property type="nucleotide sequence ID" value="NZ_CABIHO010000047.1"/>
</dbReference>
<evidence type="ECO:0000313" key="9">
    <source>
        <dbReference type="EMBL" id="AJJ12035.1"/>
    </source>
</evidence>
<dbReference type="PANTHER" id="PTHR30251">
    <property type="entry name" value="PILUS ASSEMBLY CHAPERONE"/>
    <property type="match status" value="1"/>
</dbReference>
<dbReference type="Proteomes" id="UP000042054">
    <property type="component" value="Unassembled WGS sequence"/>
</dbReference>
<reference evidence="10 12" key="2">
    <citation type="submission" date="2015-03" db="EMBL/GenBank/DDBJ databases">
        <authorList>
            <person name="Murphy D."/>
        </authorList>
    </citation>
    <scope>NUCLEOTIDE SEQUENCE [LARGE SCALE GENOMIC DNA]</scope>
    <source>
        <strain evidence="10 12">68/02</strain>
    </source>
</reference>
<evidence type="ECO:0000256" key="2">
    <source>
        <dbReference type="ARBA" id="ARBA00007399"/>
    </source>
</evidence>
<accession>A0A0U1HPJ8</accession>
<dbReference type="InterPro" id="IPR036316">
    <property type="entry name" value="Pili_assmbl_chap_C_dom_sf"/>
</dbReference>
<sequence>MPSKYRNSFLSFLLVLIAFDSYAGIIIGGTRVIYQGDKKESSISIRNPDNTPYLIQSWLNTNSNQQNNDIPFVITPPLFRLNADATNALRIVKTKDLPDNRESVYWLNIKAIPTSSPNAKNELNISVNSRIKLFYRPASLNSQDAAVAYKEVSFNLSGNKLSAHNPTPFYISLNELNVNGTKIPNPGMIAPLSEQQWDMPAKVNSNELKVSWSAINDFGGESALATQAR</sequence>